<protein>
    <submittedName>
        <fullName evidence="2">Uncharacterized protein</fullName>
    </submittedName>
</protein>
<comment type="caution">
    <text evidence="2">The sequence shown here is derived from an EMBL/GenBank/DDBJ whole genome shotgun (WGS) entry which is preliminary data.</text>
</comment>
<feature type="transmembrane region" description="Helical" evidence="1">
    <location>
        <begin position="131"/>
        <end position="154"/>
    </location>
</feature>
<gene>
    <name evidence="2" type="ORF">Tco_1131888</name>
</gene>
<organism evidence="2 3">
    <name type="scientific">Tanacetum coccineum</name>
    <dbReference type="NCBI Taxonomy" id="301880"/>
    <lineage>
        <taxon>Eukaryota</taxon>
        <taxon>Viridiplantae</taxon>
        <taxon>Streptophyta</taxon>
        <taxon>Embryophyta</taxon>
        <taxon>Tracheophyta</taxon>
        <taxon>Spermatophyta</taxon>
        <taxon>Magnoliopsida</taxon>
        <taxon>eudicotyledons</taxon>
        <taxon>Gunneridae</taxon>
        <taxon>Pentapetalae</taxon>
        <taxon>asterids</taxon>
        <taxon>campanulids</taxon>
        <taxon>Asterales</taxon>
        <taxon>Asteraceae</taxon>
        <taxon>Asteroideae</taxon>
        <taxon>Anthemideae</taxon>
        <taxon>Anthemidinae</taxon>
        <taxon>Tanacetum</taxon>
    </lineage>
</organism>
<reference evidence="2" key="2">
    <citation type="submission" date="2022-01" db="EMBL/GenBank/DDBJ databases">
        <authorList>
            <person name="Yamashiro T."/>
            <person name="Shiraishi A."/>
            <person name="Satake H."/>
            <person name="Nakayama K."/>
        </authorList>
    </citation>
    <scope>NUCLEOTIDE SEQUENCE</scope>
</reference>
<evidence type="ECO:0000313" key="2">
    <source>
        <dbReference type="EMBL" id="GJU09492.1"/>
    </source>
</evidence>
<proteinExistence type="predicted"/>
<keyword evidence="1" id="KW-1133">Transmembrane helix</keyword>
<accession>A0ABQ5JAE3</accession>
<keyword evidence="3" id="KW-1185">Reference proteome</keyword>
<dbReference type="Proteomes" id="UP001151760">
    <property type="component" value="Unassembled WGS sequence"/>
</dbReference>
<keyword evidence="1" id="KW-0472">Membrane</keyword>
<name>A0ABQ5JAE3_9ASTR</name>
<evidence type="ECO:0000256" key="1">
    <source>
        <dbReference type="SAM" id="Phobius"/>
    </source>
</evidence>
<dbReference type="EMBL" id="BQNB010021732">
    <property type="protein sequence ID" value="GJU09492.1"/>
    <property type="molecule type" value="Genomic_DNA"/>
</dbReference>
<feature type="transmembrane region" description="Helical" evidence="1">
    <location>
        <begin position="97"/>
        <end position="119"/>
    </location>
</feature>
<feature type="transmembrane region" description="Helical" evidence="1">
    <location>
        <begin position="198"/>
        <end position="215"/>
    </location>
</feature>
<sequence>MVVLSNIQAYSDYDFFNGHRMQSGEEKEVFDRLHQSGERNVYLSRLHFFLSYLQVCFYLMEMDCMLSTFGWLVCENWKEANSVYTSYIVSPASNGKIQAGALIFVLVGYISASILWRWIVCFQPLDEQKQFSLMWLASSSASSTSLILIIYFYFYFYFYFFFYEATSQFLNSLTIRIMNWGEANSVYTNYIVSSASNGKIQAGALIFVLVGYILIQKLRQKEVDEESCVKTCSMNWGEANSVYTDYIVSSASNGKIQAGALIFVLVGYIRERITKVTRYSSLYENPYMLEQVIFVAEVERPEDEISTLPRDILLQSRISNKELTP</sequence>
<evidence type="ECO:0000313" key="3">
    <source>
        <dbReference type="Proteomes" id="UP001151760"/>
    </source>
</evidence>
<reference evidence="2" key="1">
    <citation type="journal article" date="2022" name="Int. J. Mol. Sci.">
        <title>Draft Genome of Tanacetum Coccineum: Genomic Comparison of Closely Related Tanacetum-Family Plants.</title>
        <authorList>
            <person name="Yamashiro T."/>
            <person name="Shiraishi A."/>
            <person name="Nakayama K."/>
            <person name="Satake H."/>
        </authorList>
    </citation>
    <scope>NUCLEOTIDE SEQUENCE</scope>
</reference>
<keyword evidence="1" id="KW-0812">Transmembrane</keyword>